<evidence type="ECO:0000256" key="2">
    <source>
        <dbReference type="ARBA" id="ARBA00022777"/>
    </source>
</evidence>
<dbReference type="InterPro" id="IPR002173">
    <property type="entry name" value="Carboh/pur_kinase_PfkB_CS"/>
</dbReference>
<dbReference type="PANTHER" id="PTHR10584:SF157">
    <property type="entry name" value="SULFOFRUCTOSE KINASE"/>
    <property type="match status" value="1"/>
</dbReference>
<name>A0ABN2S164_9MICO</name>
<dbReference type="Pfam" id="PF00294">
    <property type="entry name" value="PfkB"/>
    <property type="match status" value="1"/>
</dbReference>
<evidence type="ECO:0000256" key="1">
    <source>
        <dbReference type="ARBA" id="ARBA00022679"/>
    </source>
</evidence>
<keyword evidence="5" id="KW-1185">Reference proteome</keyword>
<evidence type="ECO:0000259" key="3">
    <source>
        <dbReference type="Pfam" id="PF00294"/>
    </source>
</evidence>
<dbReference type="PROSITE" id="PS00583">
    <property type="entry name" value="PFKB_KINASES_1"/>
    <property type="match status" value="1"/>
</dbReference>
<evidence type="ECO:0000313" key="4">
    <source>
        <dbReference type="EMBL" id="GAA1978570.1"/>
    </source>
</evidence>
<dbReference type="Gene3D" id="3.40.1190.20">
    <property type="match status" value="1"/>
</dbReference>
<evidence type="ECO:0000313" key="5">
    <source>
        <dbReference type="Proteomes" id="UP001500013"/>
    </source>
</evidence>
<gene>
    <name evidence="4" type="ORF">GCM10009817_18840</name>
</gene>
<dbReference type="SUPFAM" id="SSF53613">
    <property type="entry name" value="Ribokinase-like"/>
    <property type="match status" value="1"/>
</dbReference>
<dbReference type="GO" id="GO:0016301">
    <property type="term" value="F:kinase activity"/>
    <property type="evidence" value="ECO:0007669"/>
    <property type="project" value="UniProtKB-KW"/>
</dbReference>
<sequence>MNVTLLTVGDNVVDRYPDLGVFYPGGNAVNVAVHGRRCGAGTAYIGAVGTDVAGRTVLDALVAEGVDTSLLRIVDGANAYATVRIVEGNRVFEHGDPGVSRFSLTSADFAAAAAAAVVHTGECSMVEDQLADLSAAASRLCFDFSERPFDYIAAHAPLVDIAVRSLPGAGVEAAVEEARRIHALGPGLVAVTMGAGGAVAVSGDEVLHAPAPPTAVVDSLGAGDAFIARFLAGLIAGAPVSELLGEATAYASAACTTFGAFGYETPLGGLATSLNRIHKGVDLS</sequence>
<organism evidence="4 5">
    <name type="scientific">Terrabacter lapilli</name>
    <dbReference type="NCBI Taxonomy" id="436231"/>
    <lineage>
        <taxon>Bacteria</taxon>
        <taxon>Bacillati</taxon>
        <taxon>Actinomycetota</taxon>
        <taxon>Actinomycetes</taxon>
        <taxon>Micrococcales</taxon>
        <taxon>Intrasporangiaceae</taxon>
        <taxon>Terrabacter</taxon>
    </lineage>
</organism>
<accession>A0ABN2S164</accession>
<feature type="domain" description="Carbohydrate kinase PfkB" evidence="3">
    <location>
        <begin position="21"/>
        <end position="260"/>
    </location>
</feature>
<keyword evidence="2 4" id="KW-0418">Kinase</keyword>
<comment type="caution">
    <text evidence="4">The sequence shown here is derived from an EMBL/GenBank/DDBJ whole genome shotgun (WGS) entry which is preliminary data.</text>
</comment>
<dbReference type="EMBL" id="BAAAPU010000007">
    <property type="protein sequence ID" value="GAA1978570.1"/>
    <property type="molecule type" value="Genomic_DNA"/>
</dbReference>
<protein>
    <submittedName>
        <fullName evidence="4">PfkB family carbohydrate kinase</fullName>
    </submittedName>
</protein>
<dbReference type="Proteomes" id="UP001500013">
    <property type="component" value="Unassembled WGS sequence"/>
</dbReference>
<proteinExistence type="predicted"/>
<keyword evidence="1" id="KW-0808">Transferase</keyword>
<dbReference type="PANTHER" id="PTHR10584">
    <property type="entry name" value="SUGAR KINASE"/>
    <property type="match status" value="1"/>
</dbReference>
<dbReference type="RefSeq" id="WP_344061037.1">
    <property type="nucleotide sequence ID" value="NZ_BAAAPU010000007.1"/>
</dbReference>
<dbReference type="InterPro" id="IPR029056">
    <property type="entry name" value="Ribokinase-like"/>
</dbReference>
<dbReference type="InterPro" id="IPR011611">
    <property type="entry name" value="PfkB_dom"/>
</dbReference>
<reference evidence="4 5" key="1">
    <citation type="journal article" date="2019" name="Int. J. Syst. Evol. Microbiol.">
        <title>The Global Catalogue of Microorganisms (GCM) 10K type strain sequencing project: providing services to taxonomists for standard genome sequencing and annotation.</title>
        <authorList>
            <consortium name="The Broad Institute Genomics Platform"/>
            <consortium name="The Broad Institute Genome Sequencing Center for Infectious Disease"/>
            <person name="Wu L."/>
            <person name="Ma J."/>
        </authorList>
    </citation>
    <scope>NUCLEOTIDE SEQUENCE [LARGE SCALE GENOMIC DNA]</scope>
    <source>
        <strain evidence="4 5">JCM 15628</strain>
    </source>
</reference>